<comment type="caution">
    <text evidence="1">The sequence shown here is derived from an EMBL/GenBank/DDBJ whole genome shotgun (WGS) entry which is preliminary data.</text>
</comment>
<accession>A0ABS3RRA2</accession>
<dbReference type="RefSeq" id="WP_208241759.1">
    <property type="nucleotide sequence ID" value="NZ_JAGEPF010000010.1"/>
</dbReference>
<proteinExistence type="predicted"/>
<evidence type="ECO:0000313" key="2">
    <source>
        <dbReference type="Proteomes" id="UP000680206"/>
    </source>
</evidence>
<protein>
    <submittedName>
        <fullName evidence="1">Uncharacterized protein</fullName>
    </submittedName>
</protein>
<evidence type="ECO:0000313" key="1">
    <source>
        <dbReference type="EMBL" id="MBO2459251.1"/>
    </source>
</evidence>
<dbReference type="Proteomes" id="UP000680206">
    <property type="component" value="Unassembled WGS sequence"/>
</dbReference>
<name>A0ABS3RRA2_9ACTN</name>
<reference evidence="1 2" key="1">
    <citation type="submission" date="2021-03" db="EMBL/GenBank/DDBJ databases">
        <title>Actinomadura violae sp. nov., isolated from lichen in Thailand.</title>
        <authorList>
            <person name="Kanchanasin P."/>
            <person name="Saeng-In P."/>
            <person name="Phongsopitanun W."/>
            <person name="Yuki M."/>
            <person name="Kudo T."/>
            <person name="Ohkuma M."/>
            <person name="Tanasupawat S."/>
        </authorList>
    </citation>
    <scope>NUCLEOTIDE SEQUENCE [LARGE SCALE GENOMIC DNA]</scope>
    <source>
        <strain evidence="1 2">LCR2-06</strain>
    </source>
</reference>
<gene>
    <name evidence="1" type="ORF">J4709_16860</name>
</gene>
<sequence>MRAPDMAVRHLERLALASERRGYRGVKLYPDRSSALPIPTLLFFARGPQEDVWILATAKAVPGGGWAYFDVSRDPWFRFAGCRDAVAAADRVAALMQHEMYPETFPDVRKEAAR</sequence>
<keyword evidence="2" id="KW-1185">Reference proteome</keyword>
<organism evidence="1 2">
    <name type="scientific">Actinomadura violacea</name>
    <dbReference type="NCBI Taxonomy" id="2819934"/>
    <lineage>
        <taxon>Bacteria</taxon>
        <taxon>Bacillati</taxon>
        <taxon>Actinomycetota</taxon>
        <taxon>Actinomycetes</taxon>
        <taxon>Streptosporangiales</taxon>
        <taxon>Thermomonosporaceae</taxon>
        <taxon>Actinomadura</taxon>
    </lineage>
</organism>
<dbReference type="EMBL" id="JAGEPF010000010">
    <property type="protein sequence ID" value="MBO2459251.1"/>
    <property type="molecule type" value="Genomic_DNA"/>
</dbReference>